<sequence>MIAAGVLYVRQKIMKASRYKVVSYVFAAVLAICTSILAAFFLFAIAFNTSWDKLRGEFMPVYFGMIIGVIISTLILPRWVYFISFVALSLPVLVLCFIAFQNASFLIDLVLIVAFCSCWSWLLNITNQAEQVAAPDS</sequence>
<keyword evidence="3" id="KW-1185">Reference proteome</keyword>
<dbReference type="Proteomes" id="UP000557872">
    <property type="component" value="Unassembled WGS sequence"/>
</dbReference>
<keyword evidence="1" id="KW-1133">Transmembrane helix</keyword>
<feature type="transmembrane region" description="Helical" evidence="1">
    <location>
        <begin position="81"/>
        <end position="100"/>
    </location>
</feature>
<evidence type="ECO:0000313" key="2">
    <source>
        <dbReference type="EMBL" id="NWK57653.1"/>
    </source>
</evidence>
<organism evidence="2 3">
    <name type="scientific">Oceaniferula marina</name>
    <dbReference type="NCBI Taxonomy" id="2748318"/>
    <lineage>
        <taxon>Bacteria</taxon>
        <taxon>Pseudomonadati</taxon>
        <taxon>Verrucomicrobiota</taxon>
        <taxon>Verrucomicrobiia</taxon>
        <taxon>Verrucomicrobiales</taxon>
        <taxon>Verrucomicrobiaceae</taxon>
        <taxon>Oceaniferula</taxon>
    </lineage>
</organism>
<comment type="caution">
    <text evidence="2">The sequence shown here is derived from an EMBL/GenBank/DDBJ whole genome shotgun (WGS) entry which is preliminary data.</text>
</comment>
<reference evidence="2 3" key="1">
    <citation type="submission" date="2020-07" db="EMBL/GenBank/DDBJ databases">
        <title>Roseicoccus Jingziensis gen. nov., sp. nov., isolated from coastal seawater.</title>
        <authorList>
            <person name="Feng X."/>
        </authorList>
    </citation>
    <scope>NUCLEOTIDE SEQUENCE [LARGE SCALE GENOMIC DNA]</scope>
    <source>
        <strain evidence="2 3">N1E253</strain>
    </source>
</reference>
<keyword evidence="1" id="KW-0472">Membrane</keyword>
<keyword evidence="1" id="KW-0812">Transmembrane</keyword>
<accession>A0A851GJG2</accession>
<proteinExistence type="predicted"/>
<dbReference type="AlphaFoldDB" id="A0A851GJG2"/>
<evidence type="ECO:0000313" key="3">
    <source>
        <dbReference type="Proteomes" id="UP000557872"/>
    </source>
</evidence>
<feature type="transmembrane region" description="Helical" evidence="1">
    <location>
        <begin position="59"/>
        <end position="76"/>
    </location>
</feature>
<feature type="transmembrane region" description="Helical" evidence="1">
    <location>
        <begin position="21"/>
        <end position="47"/>
    </location>
</feature>
<evidence type="ECO:0000256" key="1">
    <source>
        <dbReference type="SAM" id="Phobius"/>
    </source>
</evidence>
<feature type="transmembrane region" description="Helical" evidence="1">
    <location>
        <begin position="106"/>
        <end position="123"/>
    </location>
</feature>
<protein>
    <submittedName>
        <fullName evidence="2">Uncharacterized protein</fullName>
    </submittedName>
</protein>
<dbReference type="RefSeq" id="WP_178934983.1">
    <property type="nucleotide sequence ID" value="NZ_JACBAZ010000019.1"/>
</dbReference>
<gene>
    <name evidence="2" type="ORF">HW115_18695</name>
</gene>
<dbReference type="EMBL" id="JACBAZ010000019">
    <property type="protein sequence ID" value="NWK57653.1"/>
    <property type="molecule type" value="Genomic_DNA"/>
</dbReference>
<name>A0A851GJG2_9BACT</name>